<dbReference type="InterPro" id="IPR050745">
    <property type="entry name" value="Multifunctional_regulatory"/>
</dbReference>
<feature type="repeat" description="ANK" evidence="3">
    <location>
        <begin position="168"/>
        <end position="200"/>
    </location>
</feature>
<evidence type="ECO:0000256" key="2">
    <source>
        <dbReference type="ARBA" id="ARBA00023043"/>
    </source>
</evidence>
<dbReference type="Proteomes" id="UP001396898">
    <property type="component" value="Unassembled WGS sequence"/>
</dbReference>
<reference evidence="5 6" key="1">
    <citation type="submission" date="2023-01" db="EMBL/GenBank/DDBJ databases">
        <title>Analysis of 21 Apiospora genomes using comparative genomics revels a genus with tremendous synthesis potential of carbohydrate active enzymes and secondary metabolites.</title>
        <authorList>
            <person name="Sorensen T."/>
        </authorList>
    </citation>
    <scope>NUCLEOTIDE SEQUENCE [LARGE SCALE GENOMIC DNA]</scope>
    <source>
        <strain evidence="5 6">CBS 20057</strain>
    </source>
</reference>
<evidence type="ECO:0000313" key="5">
    <source>
        <dbReference type="EMBL" id="KAK8036486.1"/>
    </source>
</evidence>
<evidence type="ECO:0000313" key="6">
    <source>
        <dbReference type="Proteomes" id="UP001396898"/>
    </source>
</evidence>
<evidence type="ECO:0000256" key="3">
    <source>
        <dbReference type="PROSITE-ProRule" id="PRU00023"/>
    </source>
</evidence>
<evidence type="ECO:0000256" key="4">
    <source>
        <dbReference type="SAM" id="MobiDB-lite"/>
    </source>
</evidence>
<dbReference type="InterPro" id="IPR036770">
    <property type="entry name" value="Ankyrin_rpt-contain_sf"/>
</dbReference>
<dbReference type="PROSITE" id="PS50088">
    <property type="entry name" value="ANK_REPEAT"/>
    <property type="match status" value="1"/>
</dbReference>
<feature type="region of interest" description="Disordered" evidence="4">
    <location>
        <begin position="414"/>
        <end position="437"/>
    </location>
</feature>
<keyword evidence="1" id="KW-0677">Repeat</keyword>
<dbReference type="EMBL" id="JAQQWI010000004">
    <property type="protein sequence ID" value="KAK8036486.1"/>
    <property type="molecule type" value="Genomic_DNA"/>
</dbReference>
<evidence type="ECO:0000256" key="1">
    <source>
        <dbReference type="ARBA" id="ARBA00022737"/>
    </source>
</evidence>
<gene>
    <name evidence="5" type="ORF">PG991_001623</name>
</gene>
<dbReference type="SMART" id="SM00248">
    <property type="entry name" value="ANK"/>
    <property type="match status" value="3"/>
</dbReference>
<keyword evidence="2 3" id="KW-0040">ANK repeat</keyword>
<comment type="caution">
    <text evidence="5">The sequence shown here is derived from an EMBL/GenBank/DDBJ whole genome shotgun (WGS) entry which is preliminary data.</text>
</comment>
<organism evidence="5 6">
    <name type="scientific">Apiospora marii</name>
    <dbReference type="NCBI Taxonomy" id="335849"/>
    <lineage>
        <taxon>Eukaryota</taxon>
        <taxon>Fungi</taxon>
        <taxon>Dikarya</taxon>
        <taxon>Ascomycota</taxon>
        <taxon>Pezizomycotina</taxon>
        <taxon>Sordariomycetes</taxon>
        <taxon>Xylariomycetidae</taxon>
        <taxon>Amphisphaeriales</taxon>
        <taxon>Apiosporaceae</taxon>
        <taxon>Apiospora</taxon>
    </lineage>
</organism>
<dbReference type="SUPFAM" id="SSF48403">
    <property type="entry name" value="Ankyrin repeat"/>
    <property type="match status" value="1"/>
</dbReference>
<dbReference type="PANTHER" id="PTHR24189">
    <property type="entry name" value="MYOTROPHIN"/>
    <property type="match status" value="1"/>
</dbReference>
<dbReference type="Pfam" id="PF00023">
    <property type="entry name" value="Ank"/>
    <property type="match status" value="1"/>
</dbReference>
<protein>
    <submittedName>
        <fullName evidence="5">Uncharacterized protein</fullName>
    </submittedName>
</protein>
<keyword evidence="6" id="KW-1185">Reference proteome</keyword>
<feature type="compositionally biased region" description="Pro residues" evidence="4">
    <location>
        <begin position="419"/>
        <end position="428"/>
    </location>
</feature>
<sequence>MVAEETMRSPAPPRLDTLPPEIIFEIVNCILRNRTKCPDFYDLFEEEEHLELGYDQPWSSHVRKERDIKANRGSWTWDRFAAWPWALALASTCRRLYHTATPEIYRLDVKYSHASALLISARKGNASAVLWSLANGAAVDQTDFTLYRDSNAADPRGSQYIRTNPRHYHHTALHWATIFGHEEIVDILLTHGADPNRRESTRILNMGQGYPVEKFSRCRALAFRMDYGFTHNSSDYLRATEDTAPGVNALFYATSVTVQEWAPVLSGPLDRRRKQIGIRVLGDVRRSRLRIAKKLIDAGSSLATFGRLSPYAYWPDRWQMPHLHVLHQAAAEANTALLEFLLGELKLDPNMLDVAGFTPLYYLFQPYPDLSLRHRGNSFPNLRRHWDGLEDEYMLAAERALEILLAHGADINHHRRAPPSTPVPPPPDTAGDPDDDAKTTVLGRCLAQVWPSWEPEHRVSSGMEMYIELLGEGLPTKQYWGIAKDNNKVFIGGAMALLRHGASLRPGGRDLHRFIHFVVRARSDPLYFAFGRRRRLPETACALLSPAERAKVDFEIDMWRVKHHLAANTL</sequence>
<dbReference type="InterPro" id="IPR002110">
    <property type="entry name" value="Ankyrin_rpt"/>
</dbReference>
<name>A0ABR1SRL1_9PEZI</name>
<dbReference type="PROSITE" id="PS50297">
    <property type="entry name" value="ANK_REP_REGION"/>
    <property type="match status" value="1"/>
</dbReference>
<proteinExistence type="predicted"/>
<accession>A0ABR1SRL1</accession>
<dbReference type="Gene3D" id="1.25.40.20">
    <property type="entry name" value="Ankyrin repeat-containing domain"/>
    <property type="match status" value="2"/>
</dbReference>
<dbReference type="PANTHER" id="PTHR24189:SF50">
    <property type="entry name" value="ANKYRIN REPEAT AND SOCS BOX PROTEIN 2"/>
    <property type="match status" value="1"/>
</dbReference>